<name>A0ABS4KF86_9FIRM</name>
<accession>A0ABS4KF86</accession>
<keyword evidence="2" id="KW-1133">Transmembrane helix</keyword>
<protein>
    <submittedName>
        <fullName evidence="3">Uncharacterized protein</fullName>
    </submittedName>
</protein>
<feature type="region of interest" description="Disordered" evidence="1">
    <location>
        <begin position="88"/>
        <end position="108"/>
    </location>
</feature>
<feature type="transmembrane region" description="Helical" evidence="2">
    <location>
        <begin position="7"/>
        <end position="27"/>
    </location>
</feature>
<comment type="caution">
    <text evidence="3">The sequence shown here is derived from an EMBL/GenBank/DDBJ whole genome shotgun (WGS) entry which is preliminary data.</text>
</comment>
<dbReference type="Proteomes" id="UP001314903">
    <property type="component" value="Unassembled WGS sequence"/>
</dbReference>
<evidence type="ECO:0000313" key="3">
    <source>
        <dbReference type="EMBL" id="MBP2026424.1"/>
    </source>
</evidence>
<reference evidence="3 4" key="1">
    <citation type="submission" date="2021-03" db="EMBL/GenBank/DDBJ databases">
        <title>Genomic Encyclopedia of Type Strains, Phase IV (KMG-IV): sequencing the most valuable type-strain genomes for metagenomic binning, comparative biology and taxonomic classification.</title>
        <authorList>
            <person name="Goeker M."/>
        </authorList>
    </citation>
    <scope>NUCLEOTIDE SEQUENCE [LARGE SCALE GENOMIC DNA]</scope>
    <source>
        <strain evidence="3 4">DSM 27512</strain>
    </source>
</reference>
<evidence type="ECO:0000256" key="1">
    <source>
        <dbReference type="SAM" id="MobiDB-lite"/>
    </source>
</evidence>
<keyword evidence="4" id="KW-1185">Reference proteome</keyword>
<keyword evidence="2" id="KW-0472">Membrane</keyword>
<organism evidence="3 4">
    <name type="scientific">Acetoanaerobium pronyense</name>
    <dbReference type="NCBI Taxonomy" id="1482736"/>
    <lineage>
        <taxon>Bacteria</taxon>
        <taxon>Bacillati</taxon>
        <taxon>Bacillota</taxon>
        <taxon>Clostridia</taxon>
        <taxon>Peptostreptococcales</taxon>
        <taxon>Filifactoraceae</taxon>
        <taxon>Acetoanaerobium</taxon>
    </lineage>
</organism>
<feature type="transmembrane region" description="Helical" evidence="2">
    <location>
        <begin position="33"/>
        <end position="54"/>
    </location>
</feature>
<evidence type="ECO:0000256" key="2">
    <source>
        <dbReference type="SAM" id="Phobius"/>
    </source>
</evidence>
<dbReference type="EMBL" id="JAGGLI010000001">
    <property type="protein sequence ID" value="MBP2026424.1"/>
    <property type="molecule type" value="Genomic_DNA"/>
</dbReference>
<evidence type="ECO:0000313" key="4">
    <source>
        <dbReference type="Proteomes" id="UP001314903"/>
    </source>
</evidence>
<keyword evidence="2" id="KW-0812">Transmembrane</keyword>
<gene>
    <name evidence="3" type="ORF">J2Z35_000213</name>
</gene>
<dbReference type="RefSeq" id="WP_209658444.1">
    <property type="nucleotide sequence ID" value="NZ_JAGGLI010000001.1"/>
</dbReference>
<sequence>MRNKTIVVVLTNYIISIVILFISLAKGLELSRFIVHLLVGVLGLNTIILILFFVGKILMQRKESTFELEINGTDDEIKEILRETSAIEDEDTKNINEPEFEEWTPNNP</sequence>
<proteinExistence type="predicted"/>